<organism evidence="2 3">
    <name type="scientific">Compostibacter hankyongensis</name>
    <dbReference type="NCBI Taxonomy" id="1007089"/>
    <lineage>
        <taxon>Bacteria</taxon>
        <taxon>Pseudomonadati</taxon>
        <taxon>Bacteroidota</taxon>
        <taxon>Chitinophagia</taxon>
        <taxon>Chitinophagales</taxon>
        <taxon>Chitinophagaceae</taxon>
        <taxon>Compostibacter</taxon>
    </lineage>
</organism>
<sequence length="587" mass="66382">MWKVGHKKYIMKTNRKTKVCSILNILLMFTCLSIYGQDMTGQKAGSSDIVLGAYYFDGWTGTTFHITDKLKSQYPVREPIWGWATSTQPIVDAQISKAAEAGLGFFAFDWYFKDGTDNYPLNHALSLYRSSPNKDRLQFCLMVANHNPYYIQPDNWGDVSQIWLKLFKDKQYLKVDGKPLLIFFEVSSLVDKFGSTEAVKKAFAQLKEASIKAGLKGVSIAACVYNNAANLHQAEACGFDVLTGYNYHSDGLAKDREVTPIDSMSTAEVRVWNGIKTKSHLPYMPCITLNWDPRPWRADTVKVPRFSGYSMSSVYHAVHAARKWISENTQRTPREKIAVMYAWNENGEGGWLTPSKIAGDSLLSGVKKSLSFSLKANGQTNNIRDVRNVLILGNSITRHAPSPGLGWFGDWGMAASEKEKDYVHDLIRRFKEVNPSVHFHIKTIVDFERSYWNYDFSALDSLAMIKPDLIILHIGENVPSKKLGEKPFGPYYGKLLHFFISGNTDVKIICTSSFWSWEQQQKISDIIEREAHKENCFFVRIDQLSSDSSAMAIGKFKNHGVAIHPSDAGMKAMADLIWQKISDVYIK</sequence>
<evidence type="ECO:0000313" key="2">
    <source>
        <dbReference type="EMBL" id="GAA4316898.1"/>
    </source>
</evidence>
<dbReference type="EMBL" id="BAABFN010000019">
    <property type="protein sequence ID" value="GAA4316898.1"/>
    <property type="molecule type" value="Genomic_DNA"/>
</dbReference>
<evidence type="ECO:0000313" key="3">
    <source>
        <dbReference type="Proteomes" id="UP001501207"/>
    </source>
</evidence>
<dbReference type="PANTHER" id="PTHR41244:SF1">
    <property type="entry name" value="GLYCOSYLTRANSFERASE"/>
    <property type="match status" value="1"/>
</dbReference>
<dbReference type="CDD" id="cd00229">
    <property type="entry name" value="SGNH_hydrolase"/>
    <property type="match status" value="1"/>
</dbReference>
<protein>
    <recommendedName>
        <fullName evidence="4">SGNH/GDSL hydrolase family protein</fullName>
    </recommendedName>
</protein>
<keyword evidence="1" id="KW-0732">Signal</keyword>
<feature type="signal peptide" evidence="1">
    <location>
        <begin position="1"/>
        <end position="36"/>
    </location>
</feature>
<evidence type="ECO:0000256" key="1">
    <source>
        <dbReference type="SAM" id="SignalP"/>
    </source>
</evidence>
<dbReference type="Pfam" id="PF14307">
    <property type="entry name" value="Glyco_tran_WbsX"/>
    <property type="match status" value="1"/>
</dbReference>
<name>A0ABP8G3S3_9BACT</name>
<dbReference type="SUPFAM" id="SSF52266">
    <property type="entry name" value="SGNH hydrolase"/>
    <property type="match status" value="1"/>
</dbReference>
<evidence type="ECO:0008006" key="4">
    <source>
        <dbReference type="Google" id="ProtNLM"/>
    </source>
</evidence>
<dbReference type="Proteomes" id="UP001501207">
    <property type="component" value="Unassembled WGS sequence"/>
</dbReference>
<feature type="chain" id="PRO_5046652167" description="SGNH/GDSL hydrolase family protein" evidence="1">
    <location>
        <begin position="37"/>
        <end position="587"/>
    </location>
</feature>
<dbReference type="PANTHER" id="PTHR41244">
    <property type="entry name" value="RHAMNAN SYNTHESIS F"/>
    <property type="match status" value="1"/>
</dbReference>
<reference evidence="3" key="1">
    <citation type="journal article" date="2019" name="Int. J. Syst. Evol. Microbiol.">
        <title>The Global Catalogue of Microorganisms (GCM) 10K type strain sequencing project: providing services to taxonomists for standard genome sequencing and annotation.</title>
        <authorList>
            <consortium name="The Broad Institute Genomics Platform"/>
            <consortium name="The Broad Institute Genome Sequencing Center for Infectious Disease"/>
            <person name="Wu L."/>
            <person name="Ma J."/>
        </authorList>
    </citation>
    <scope>NUCLEOTIDE SEQUENCE [LARGE SCALE GENOMIC DNA]</scope>
    <source>
        <strain evidence="3">JCM 17664</strain>
    </source>
</reference>
<accession>A0ABP8G3S3</accession>
<proteinExistence type="predicted"/>
<keyword evidence="3" id="KW-1185">Reference proteome</keyword>
<dbReference type="InterPro" id="IPR036514">
    <property type="entry name" value="SGNH_hydro_sf"/>
</dbReference>
<dbReference type="Gene3D" id="3.20.20.80">
    <property type="entry name" value="Glycosidases"/>
    <property type="match status" value="1"/>
</dbReference>
<gene>
    <name evidence="2" type="ORF">GCM10023143_28650</name>
</gene>
<dbReference type="Gene3D" id="3.40.50.1110">
    <property type="entry name" value="SGNH hydrolase"/>
    <property type="match status" value="1"/>
</dbReference>
<comment type="caution">
    <text evidence="2">The sequence shown here is derived from an EMBL/GenBank/DDBJ whole genome shotgun (WGS) entry which is preliminary data.</text>
</comment>
<dbReference type="InterPro" id="IPR032719">
    <property type="entry name" value="WbsX"/>
</dbReference>